<keyword evidence="2 8" id="KW-0963">Cytoplasm</keyword>
<reference evidence="10 11" key="1">
    <citation type="submission" date="2014-04" db="EMBL/GenBank/DDBJ databases">
        <title>Whole genome shotgun sequence of Geobacillus caldoxylosilyticus NBRC 107762.</title>
        <authorList>
            <person name="Hosoyama A."/>
            <person name="Hosoyama Y."/>
            <person name="Katano-Makiyama Y."/>
            <person name="Tsuchikane K."/>
            <person name="Ohji S."/>
            <person name="Ichikawa N."/>
            <person name="Yamazoe A."/>
            <person name="Fujita N."/>
        </authorList>
    </citation>
    <scope>NUCLEOTIDE SEQUENCE [LARGE SCALE GENOMIC DNA]</scope>
    <source>
        <strain evidence="10 11">NBRC 107762</strain>
    </source>
</reference>
<evidence type="ECO:0000313" key="11">
    <source>
        <dbReference type="Proteomes" id="UP000023561"/>
    </source>
</evidence>
<accession>A0A023DGW1</accession>
<evidence type="ECO:0000256" key="8">
    <source>
        <dbReference type="HAMAP-Rule" id="MF_01161"/>
    </source>
</evidence>
<organism evidence="10 11">
    <name type="scientific">Parageobacillus caldoxylosilyticus NBRC 107762</name>
    <dbReference type="NCBI Taxonomy" id="1220594"/>
    <lineage>
        <taxon>Bacteria</taxon>
        <taxon>Bacillati</taxon>
        <taxon>Bacillota</taxon>
        <taxon>Bacilli</taxon>
        <taxon>Bacillales</taxon>
        <taxon>Anoxybacillaceae</taxon>
        <taxon>Saccharococcus</taxon>
    </lineage>
</organism>
<dbReference type="InterPro" id="IPR014729">
    <property type="entry name" value="Rossmann-like_a/b/a_fold"/>
</dbReference>
<dbReference type="NCBIfam" id="TIGR02433">
    <property type="entry name" value="lysidine_TilS_C"/>
    <property type="match status" value="1"/>
</dbReference>
<dbReference type="GO" id="GO:0006400">
    <property type="term" value="P:tRNA modification"/>
    <property type="evidence" value="ECO:0007669"/>
    <property type="project" value="UniProtKB-UniRule"/>
</dbReference>
<dbReference type="Pfam" id="PF11734">
    <property type="entry name" value="TilS_C"/>
    <property type="match status" value="1"/>
</dbReference>
<dbReference type="InterPro" id="IPR012094">
    <property type="entry name" value="tRNA_Ile_lys_synt"/>
</dbReference>
<comment type="function">
    <text evidence="8">Ligates lysine onto the cytidine present at position 34 of the AUA codon-specific tRNA(Ile) that contains the anticodon CAU, in an ATP-dependent manner. Cytidine is converted to lysidine, thus changing the amino acid specificity of the tRNA from methionine to isoleucine.</text>
</comment>
<comment type="domain">
    <text evidence="8">The N-terminal region contains the highly conserved SGGXDS motif, predicted to be a P-loop motif involved in ATP binding.</text>
</comment>
<dbReference type="SUPFAM" id="SSF56037">
    <property type="entry name" value="PheT/TilS domain"/>
    <property type="match status" value="1"/>
</dbReference>
<dbReference type="HAMAP" id="MF_01161">
    <property type="entry name" value="tRNA_Ile_lys_synt"/>
    <property type="match status" value="1"/>
</dbReference>
<keyword evidence="4 8" id="KW-0819">tRNA processing</keyword>
<dbReference type="NCBIfam" id="TIGR02432">
    <property type="entry name" value="lysidine_TilS_N"/>
    <property type="match status" value="1"/>
</dbReference>
<dbReference type="InterPro" id="IPR015262">
    <property type="entry name" value="tRNA_Ile_lys_synt_subst-bd"/>
</dbReference>
<dbReference type="InterPro" id="IPR012796">
    <property type="entry name" value="Lysidine-tRNA-synth_C"/>
</dbReference>
<dbReference type="GO" id="GO:0005737">
    <property type="term" value="C:cytoplasm"/>
    <property type="evidence" value="ECO:0007669"/>
    <property type="project" value="UniProtKB-SubCell"/>
</dbReference>
<keyword evidence="11" id="KW-1185">Reference proteome</keyword>
<comment type="subcellular location">
    <subcellularLocation>
        <location evidence="1 8">Cytoplasm</location>
    </subcellularLocation>
</comment>
<dbReference type="PANTHER" id="PTHR43033">
    <property type="entry name" value="TRNA(ILE)-LYSIDINE SYNTHASE-RELATED"/>
    <property type="match status" value="1"/>
</dbReference>
<dbReference type="Gene3D" id="1.10.10.1360">
    <property type="entry name" value="tRNA (Ile)-lysidine synthase"/>
    <property type="match status" value="1"/>
</dbReference>
<dbReference type="InterPro" id="IPR012795">
    <property type="entry name" value="tRNA_Ile_lys_synt_N"/>
</dbReference>
<dbReference type="OrthoDB" id="9807403at2"/>
<keyword evidence="3 8" id="KW-0436">Ligase</keyword>
<dbReference type="SUPFAM" id="SSF52402">
    <property type="entry name" value="Adenine nucleotide alpha hydrolases-like"/>
    <property type="match status" value="1"/>
</dbReference>
<dbReference type="RefSeq" id="WP_042410395.1">
    <property type="nucleotide sequence ID" value="NZ_BAWO01000046.1"/>
</dbReference>
<dbReference type="AlphaFoldDB" id="A0A023DGW1"/>
<evidence type="ECO:0000256" key="6">
    <source>
        <dbReference type="ARBA" id="ARBA00022840"/>
    </source>
</evidence>
<keyword evidence="6 8" id="KW-0067">ATP-binding</keyword>
<comment type="caution">
    <text evidence="10">The sequence shown here is derived from an EMBL/GenBank/DDBJ whole genome shotgun (WGS) entry which is preliminary data.</text>
</comment>
<name>A0A023DGW1_9BACL</name>
<dbReference type="PANTHER" id="PTHR43033:SF1">
    <property type="entry name" value="TRNA(ILE)-LYSIDINE SYNTHASE-RELATED"/>
    <property type="match status" value="1"/>
</dbReference>
<dbReference type="CDD" id="cd01992">
    <property type="entry name" value="TilS_N"/>
    <property type="match status" value="1"/>
</dbReference>
<dbReference type="Pfam" id="PF09179">
    <property type="entry name" value="TilS"/>
    <property type="match status" value="1"/>
</dbReference>
<dbReference type="SUPFAM" id="SSF82829">
    <property type="entry name" value="MesJ substrate recognition domain-like"/>
    <property type="match status" value="1"/>
</dbReference>
<dbReference type="Proteomes" id="UP000023561">
    <property type="component" value="Unassembled WGS sequence"/>
</dbReference>
<feature type="binding site" evidence="8">
    <location>
        <begin position="26"/>
        <end position="31"/>
    </location>
    <ligand>
        <name>ATP</name>
        <dbReference type="ChEBI" id="CHEBI:30616"/>
    </ligand>
</feature>
<keyword evidence="5 8" id="KW-0547">Nucleotide-binding</keyword>
<dbReference type="GO" id="GO:0032267">
    <property type="term" value="F:tRNA(Ile)-lysidine synthase activity"/>
    <property type="evidence" value="ECO:0007669"/>
    <property type="project" value="UniProtKB-EC"/>
</dbReference>
<evidence type="ECO:0000259" key="9">
    <source>
        <dbReference type="SMART" id="SM00977"/>
    </source>
</evidence>
<comment type="similarity">
    <text evidence="8">Belongs to the tRNA(Ile)-lysidine synthase family.</text>
</comment>
<gene>
    <name evidence="8 10" type="primary">tilS</name>
    <name evidence="10" type="ORF">GCA01S_046_00150</name>
</gene>
<dbReference type="EMBL" id="BAWO01000046">
    <property type="protein sequence ID" value="GAJ40539.1"/>
    <property type="molecule type" value="Genomic_DNA"/>
</dbReference>
<evidence type="ECO:0000256" key="1">
    <source>
        <dbReference type="ARBA" id="ARBA00004496"/>
    </source>
</evidence>
<evidence type="ECO:0000256" key="3">
    <source>
        <dbReference type="ARBA" id="ARBA00022598"/>
    </source>
</evidence>
<evidence type="ECO:0000256" key="7">
    <source>
        <dbReference type="ARBA" id="ARBA00048539"/>
    </source>
</evidence>
<feature type="domain" description="Lysidine-tRNA(Ile) synthetase C-terminal" evidence="9">
    <location>
        <begin position="384"/>
        <end position="457"/>
    </location>
</feature>
<evidence type="ECO:0000256" key="4">
    <source>
        <dbReference type="ARBA" id="ARBA00022694"/>
    </source>
</evidence>
<protein>
    <recommendedName>
        <fullName evidence="8">tRNA(Ile)-lysidine synthase</fullName>
        <ecNumber evidence="8">6.3.4.19</ecNumber>
    </recommendedName>
    <alternativeName>
        <fullName evidence="8">tRNA(Ile)-2-lysyl-cytidine synthase</fullName>
    </alternativeName>
    <alternativeName>
        <fullName evidence="8">tRNA(Ile)-lysidine synthetase</fullName>
    </alternativeName>
</protein>
<proteinExistence type="inferred from homology"/>
<dbReference type="GeneID" id="301192809"/>
<dbReference type="Gene3D" id="3.30.465.60">
    <property type="match status" value="1"/>
</dbReference>
<comment type="catalytic activity">
    <reaction evidence="7 8">
        <text>cytidine(34) in tRNA(Ile2) + L-lysine + ATP = lysidine(34) in tRNA(Ile2) + AMP + diphosphate + H(+)</text>
        <dbReference type="Rhea" id="RHEA:43744"/>
        <dbReference type="Rhea" id="RHEA-COMP:10625"/>
        <dbReference type="Rhea" id="RHEA-COMP:10670"/>
        <dbReference type="ChEBI" id="CHEBI:15378"/>
        <dbReference type="ChEBI" id="CHEBI:30616"/>
        <dbReference type="ChEBI" id="CHEBI:32551"/>
        <dbReference type="ChEBI" id="CHEBI:33019"/>
        <dbReference type="ChEBI" id="CHEBI:82748"/>
        <dbReference type="ChEBI" id="CHEBI:83665"/>
        <dbReference type="ChEBI" id="CHEBI:456215"/>
        <dbReference type="EC" id="6.3.4.19"/>
    </reaction>
</comment>
<dbReference type="SMART" id="SM00977">
    <property type="entry name" value="TilS_C"/>
    <property type="match status" value="1"/>
</dbReference>
<sequence>MIAEVYEFIEKHALLTRNATVIVGVSGGPDSLALLHFFWSMQKKWNITLIAAHVDHMFRGKQSEEDMHFVKHFCATRGIICEAKQIDVPAFQRRSKLGAQEAARQCRYQFFAEVMKKYQAQYLALGHHGDDQVETILMRLVRGSTSKGYAGIPAKRPFCGGYIIRPFLAVSRTDIEAYCRQHQITTRHDASNDKEDYTRNRFRHHIIPLLKKENPRLHERFQLYSEMVMEDEEFLEELARDALNKVMEKQRDAVMLKIKPFLALAKPLQRRGLQLLLGDLYQGVPSSLSSVHIHSILTLLRCRRPSGRLDLPNGLKVIRSYDCCLFTFQEEKKDAGYIFELHIPAVLPLPNHHVIVSEFWEHYPNEQKGNDMFIIDPEAVCLPLRVRTRRAGDRMTLKGMTGTKKVKEIFIEAKIPLHERERWPIVEDGQGNIIWIPKLKKSAFEATDVTKTHYIVLHYKEQMNS</sequence>
<dbReference type="EC" id="6.3.4.19" evidence="8"/>
<evidence type="ECO:0000313" key="10">
    <source>
        <dbReference type="EMBL" id="GAJ40539.1"/>
    </source>
</evidence>
<dbReference type="GO" id="GO:0005524">
    <property type="term" value="F:ATP binding"/>
    <property type="evidence" value="ECO:0007669"/>
    <property type="project" value="UniProtKB-UniRule"/>
</dbReference>
<dbReference type="Gene3D" id="3.40.50.620">
    <property type="entry name" value="HUPs"/>
    <property type="match status" value="1"/>
</dbReference>
<evidence type="ECO:0000256" key="2">
    <source>
        <dbReference type="ARBA" id="ARBA00022490"/>
    </source>
</evidence>
<evidence type="ECO:0000256" key="5">
    <source>
        <dbReference type="ARBA" id="ARBA00022741"/>
    </source>
</evidence>
<dbReference type="InterPro" id="IPR011063">
    <property type="entry name" value="TilS/TtcA_N"/>
</dbReference>
<dbReference type="Pfam" id="PF01171">
    <property type="entry name" value="ATP_bind_3"/>
    <property type="match status" value="1"/>
</dbReference>